<keyword evidence="2" id="KW-1185">Reference proteome</keyword>
<comment type="caution">
    <text evidence="1">The sequence shown here is derived from an EMBL/GenBank/DDBJ whole genome shotgun (WGS) entry which is preliminary data.</text>
</comment>
<dbReference type="EMBL" id="JACHDO010000001">
    <property type="protein sequence ID" value="MBB5489052.1"/>
    <property type="molecule type" value="Genomic_DNA"/>
</dbReference>
<protein>
    <submittedName>
        <fullName evidence="1">Uncharacterized protein</fullName>
    </submittedName>
</protein>
<accession>A0A840VZ13</accession>
<dbReference type="Proteomes" id="UP000579647">
    <property type="component" value="Unassembled WGS sequence"/>
</dbReference>
<gene>
    <name evidence="1" type="ORF">HNR07_000189</name>
</gene>
<evidence type="ECO:0000313" key="2">
    <source>
        <dbReference type="Proteomes" id="UP000579647"/>
    </source>
</evidence>
<proteinExistence type="predicted"/>
<name>A0A840VZ13_9ACTN</name>
<dbReference type="AlphaFoldDB" id="A0A840VZ13"/>
<sequence length="79" mass="8797">MNSTNGNLWFRAEVSEEVAERLSETWGVERDGRYLMCTASGLFNLKAELRGSSLFVGDGGAVLSRPGHKMIMFQENKGR</sequence>
<evidence type="ECO:0000313" key="1">
    <source>
        <dbReference type="EMBL" id="MBB5489052.1"/>
    </source>
</evidence>
<dbReference type="RefSeq" id="WP_184360658.1">
    <property type="nucleotide sequence ID" value="NZ_BAAAKM010000051.1"/>
</dbReference>
<organism evidence="1 2">
    <name type="scientific">Nocardiopsis metallicus</name>
    <dbReference type="NCBI Taxonomy" id="179819"/>
    <lineage>
        <taxon>Bacteria</taxon>
        <taxon>Bacillati</taxon>
        <taxon>Actinomycetota</taxon>
        <taxon>Actinomycetes</taxon>
        <taxon>Streptosporangiales</taxon>
        <taxon>Nocardiopsidaceae</taxon>
        <taxon>Nocardiopsis</taxon>
    </lineage>
</organism>
<reference evidence="1 2" key="1">
    <citation type="submission" date="2020-08" db="EMBL/GenBank/DDBJ databases">
        <title>Sequencing the genomes of 1000 actinobacteria strains.</title>
        <authorList>
            <person name="Klenk H.-P."/>
        </authorList>
    </citation>
    <scope>NUCLEOTIDE SEQUENCE [LARGE SCALE GENOMIC DNA]</scope>
    <source>
        <strain evidence="1 2">DSM 44598</strain>
    </source>
</reference>